<dbReference type="GO" id="GO:0016705">
    <property type="term" value="F:oxidoreductase activity, acting on paired donors, with incorporation or reduction of molecular oxygen"/>
    <property type="evidence" value="ECO:0007669"/>
    <property type="project" value="InterPro"/>
</dbReference>
<sequence length="444" mass="49906">MIHTSLSVIRARRDKHARGVGLEGVIVESVAAGSIVDRRSVVSLMSRLRSSRGQSNPYPIYAELRAMGDVVPAPWGGYLLLSHDICDHVLRSKKWSTFDAEWRARQGDVNRWNAPAARQLSQTLQGLNPPVHTMQRRSLGNIFDRFTLDTLEEPVSRIADTLLDRLGEQLRTTKEADFATTVGEEMPAATISHWLRLPESDHDLLKSLTHGQGLAQELLPSKSQLAQANEAAEGLRTYFTEVIRERRQNLGDDVLSDWIRTWDEIEPDRALADETLYHLVMFIVIASMETTSTLLSNMVWLLDQHPGSMGWLRSHPDRIPQAVEEVLRYDPPIHLTTRVATEDTILSGFRISRDEVVHVMLGAANHDPAHHTDPDTFDILRTGSHLGFGGGIHYCIGAALARLEAVVLLKSLVRRFPTLRVTAPPVWEPRVAFRRLTALHVTER</sequence>
<keyword evidence="2" id="KW-0349">Heme</keyword>
<dbReference type="Proteomes" id="UP000003963">
    <property type="component" value="Unassembled WGS sequence"/>
</dbReference>
<name>D9WIF0_9ACTN</name>
<keyword evidence="2" id="KW-0503">Monooxygenase</keyword>
<dbReference type="SUPFAM" id="SSF48264">
    <property type="entry name" value="Cytochrome P450"/>
    <property type="match status" value="1"/>
</dbReference>
<comment type="similarity">
    <text evidence="1 2">Belongs to the cytochrome P450 family.</text>
</comment>
<dbReference type="GO" id="GO:0005506">
    <property type="term" value="F:iron ion binding"/>
    <property type="evidence" value="ECO:0007669"/>
    <property type="project" value="InterPro"/>
</dbReference>
<keyword evidence="4" id="KW-1185">Reference proteome</keyword>
<dbReference type="GO" id="GO:0004497">
    <property type="term" value="F:monooxygenase activity"/>
    <property type="evidence" value="ECO:0007669"/>
    <property type="project" value="UniProtKB-KW"/>
</dbReference>
<dbReference type="Pfam" id="PF00067">
    <property type="entry name" value="p450"/>
    <property type="match status" value="1"/>
</dbReference>
<accession>D9WIF0</accession>
<dbReference type="InterPro" id="IPR002397">
    <property type="entry name" value="Cyt_P450_B"/>
</dbReference>
<keyword evidence="2" id="KW-0479">Metal-binding</keyword>
<dbReference type="InterPro" id="IPR036396">
    <property type="entry name" value="Cyt_P450_sf"/>
</dbReference>
<dbReference type="InterPro" id="IPR017972">
    <property type="entry name" value="Cyt_P450_CS"/>
</dbReference>
<dbReference type="AlphaFoldDB" id="D9WIF0"/>
<dbReference type="HOGENOM" id="CLU_033716_2_0_11"/>
<evidence type="ECO:0000256" key="1">
    <source>
        <dbReference type="ARBA" id="ARBA00010617"/>
    </source>
</evidence>
<dbReference type="Gene3D" id="1.10.630.10">
    <property type="entry name" value="Cytochrome P450"/>
    <property type="match status" value="1"/>
</dbReference>
<proteinExistence type="inferred from homology"/>
<evidence type="ECO:0000313" key="3">
    <source>
        <dbReference type="EMBL" id="EFL25508.1"/>
    </source>
</evidence>
<dbReference type="PROSITE" id="PS00086">
    <property type="entry name" value="CYTOCHROME_P450"/>
    <property type="match status" value="1"/>
</dbReference>
<dbReference type="STRING" id="457427.SSOG_05222"/>
<dbReference type="EMBL" id="GG657754">
    <property type="protein sequence ID" value="EFL25508.1"/>
    <property type="molecule type" value="Genomic_DNA"/>
</dbReference>
<protein>
    <submittedName>
        <fullName evidence="3">Putative cytochrome P450</fullName>
    </submittedName>
</protein>
<dbReference type="GO" id="GO:0020037">
    <property type="term" value="F:heme binding"/>
    <property type="evidence" value="ECO:0007669"/>
    <property type="project" value="InterPro"/>
</dbReference>
<evidence type="ECO:0000256" key="2">
    <source>
        <dbReference type="RuleBase" id="RU000461"/>
    </source>
</evidence>
<evidence type="ECO:0000313" key="4">
    <source>
        <dbReference type="Proteomes" id="UP000003963"/>
    </source>
</evidence>
<dbReference type="PANTHER" id="PTHR46696:SF1">
    <property type="entry name" value="CYTOCHROME P450 YJIB-RELATED"/>
    <property type="match status" value="1"/>
</dbReference>
<organism evidence="3 4">
    <name type="scientific">Streptomyces himastatinicus ATCC 53653</name>
    <dbReference type="NCBI Taxonomy" id="457427"/>
    <lineage>
        <taxon>Bacteria</taxon>
        <taxon>Bacillati</taxon>
        <taxon>Actinomycetota</taxon>
        <taxon>Actinomycetes</taxon>
        <taxon>Kitasatosporales</taxon>
        <taxon>Streptomycetaceae</taxon>
        <taxon>Streptomyces</taxon>
        <taxon>Streptomyces violaceusniger group</taxon>
    </lineage>
</organism>
<dbReference type="InterPro" id="IPR001128">
    <property type="entry name" value="Cyt_P450"/>
</dbReference>
<reference evidence="3 4" key="1">
    <citation type="submission" date="2009-02" db="EMBL/GenBank/DDBJ databases">
        <title>Annotation of Streptomyces hygroscopicus strain ATCC 53653.</title>
        <authorList>
            <consortium name="The Broad Institute Genome Sequencing Platform"/>
            <consortium name="Broad Institute Microbial Sequencing Center"/>
            <person name="Fischbach M."/>
            <person name="Godfrey P."/>
            <person name="Ward D."/>
            <person name="Young S."/>
            <person name="Zeng Q."/>
            <person name="Koehrsen M."/>
            <person name="Alvarado L."/>
            <person name="Berlin A.M."/>
            <person name="Bochicchio J."/>
            <person name="Borenstein D."/>
            <person name="Chapman S.B."/>
            <person name="Chen Z."/>
            <person name="Engels R."/>
            <person name="Freedman E."/>
            <person name="Gellesch M."/>
            <person name="Goldberg J."/>
            <person name="Griggs A."/>
            <person name="Gujja S."/>
            <person name="Heilman E.R."/>
            <person name="Heiman D.I."/>
            <person name="Hepburn T.A."/>
            <person name="Howarth C."/>
            <person name="Jen D."/>
            <person name="Larson L."/>
            <person name="Lewis B."/>
            <person name="Mehta T."/>
            <person name="Park D."/>
            <person name="Pearson M."/>
            <person name="Richards J."/>
            <person name="Roberts A."/>
            <person name="Saif S."/>
            <person name="Shea T.D."/>
            <person name="Shenoy N."/>
            <person name="Sisk P."/>
            <person name="Stolte C."/>
            <person name="Sykes S.N."/>
            <person name="Thomson T."/>
            <person name="Walk T."/>
            <person name="White J."/>
            <person name="Yandava C."/>
            <person name="Straight P."/>
            <person name="Clardy J."/>
            <person name="Hung D."/>
            <person name="Kolter R."/>
            <person name="Mekalanos J."/>
            <person name="Walker S."/>
            <person name="Walsh C.T."/>
            <person name="Wieland-Brown L.C."/>
            <person name="Haas B."/>
            <person name="Nusbaum C."/>
            <person name="Birren B."/>
        </authorList>
    </citation>
    <scope>NUCLEOTIDE SEQUENCE [LARGE SCALE GENOMIC DNA]</scope>
    <source>
        <strain evidence="3 4">ATCC 53653</strain>
    </source>
</reference>
<keyword evidence="2" id="KW-0560">Oxidoreductase</keyword>
<gene>
    <name evidence="3" type="ORF">SSOG_05222</name>
</gene>
<dbReference type="PRINTS" id="PR00385">
    <property type="entry name" value="P450"/>
</dbReference>
<dbReference type="PANTHER" id="PTHR46696">
    <property type="entry name" value="P450, PUTATIVE (EUROFUNG)-RELATED"/>
    <property type="match status" value="1"/>
</dbReference>
<keyword evidence="2" id="KW-0408">Iron</keyword>
<dbReference type="PRINTS" id="PR00359">
    <property type="entry name" value="BP450"/>
</dbReference>